<keyword evidence="4" id="KW-1185">Reference proteome</keyword>
<proteinExistence type="inferred from homology"/>
<organism evidence="3 4">
    <name type="scientific">Rubripirellula reticaptiva</name>
    <dbReference type="NCBI Taxonomy" id="2528013"/>
    <lineage>
        <taxon>Bacteria</taxon>
        <taxon>Pseudomonadati</taxon>
        <taxon>Planctomycetota</taxon>
        <taxon>Planctomycetia</taxon>
        <taxon>Pirellulales</taxon>
        <taxon>Pirellulaceae</taxon>
        <taxon>Rubripirellula</taxon>
    </lineage>
</organism>
<dbReference type="Gene3D" id="3.40.50.720">
    <property type="entry name" value="NAD(P)-binding Rossmann-like Domain"/>
    <property type="match status" value="1"/>
</dbReference>
<dbReference type="PANTHER" id="PTHR43000">
    <property type="entry name" value="DTDP-D-GLUCOSE 4,6-DEHYDRATASE-RELATED"/>
    <property type="match status" value="1"/>
</dbReference>
<dbReference type="RefSeq" id="WP_246151334.1">
    <property type="nucleotide sequence ID" value="NZ_SJPX01000001.1"/>
</dbReference>
<evidence type="ECO:0000256" key="1">
    <source>
        <dbReference type="ARBA" id="ARBA00007637"/>
    </source>
</evidence>
<reference evidence="3 4" key="1">
    <citation type="submission" date="2019-02" db="EMBL/GenBank/DDBJ databases">
        <title>Deep-cultivation of Planctomycetes and their phenomic and genomic characterization uncovers novel biology.</title>
        <authorList>
            <person name="Wiegand S."/>
            <person name="Jogler M."/>
            <person name="Boedeker C."/>
            <person name="Pinto D."/>
            <person name="Vollmers J."/>
            <person name="Rivas-Marin E."/>
            <person name="Kohn T."/>
            <person name="Peeters S.H."/>
            <person name="Heuer A."/>
            <person name="Rast P."/>
            <person name="Oberbeckmann S."/>
            <person name="Bunk B."/>
            <person name="Jeske O."/>
            <person name="Meyerdierks A."/>
            <person name="Storesund J.E."/>
            <person name="Kallscheuer N."/>
            <person name="Luecker S."/>
            <person name="Lage O.M."/>
            <person name="Pohl T."/>
            <person name="Merkel B.J."/>
            <person name="Hornburger P."/>
            <person name="Mueller R.-W."/>
            <person name="Bruemmer F."/>
            <person name="Labrenz M."/>
            <person name="Spormann A.M."/>
            <person name="Op Den Camp H."/>
            <person name="Overmann J."/>
            <person name="Amann R."/>
            <person name="Jetten M.S.M."/>
            <person name="Mascher T."/>
            <person name="Medema M.H."/>
            <person name="Devos D.P."/>
            <person name="Kaster A.-K."/>
            <person name="Ovreas L."/>
            <person name="Rohde M."/>
            <person name="Galperin M.Y."/>
            <person name="Jogler C."/>
        </authorList>
    </citation>
    <scope>NUCLEOTIDE SEQUENCE [LARGE SCALE GENOMIC DNA]</scope>
    <source>
        <strain evidence="3 4">Poly59</strain>
    </source>
</reference>
<protein>
    <submittedName>
        <fullName evidence="3">CDP-paratose 2-epimerase</fullName>
        <ecNumber evidence="3">5.1.3.10</ecNumber>
    </submittedName>
</protein>
<dbReference type="Pfam" id="PF01370">
    <property type="entry name" value="Epimerase"/>
    <property type="match status" value="1"/>
</dbReference>
<evidence type="ECO:0000313" key="4">
    <source>
        <dbReference type="Proteomes" id="UP000317977"/>
    </source>
</evidence>
<gene>
    <name evidence="3" type="primary">rfbE_1</name>
    <name evidence="3" type="ORF">Poly59_06270</name>
</gene>
<keyword evidence="3" id="KW-0413">Isomerase</keyword>
<dbReference type="InterPro" id="IPR001509">
    <property type="entry name" value="Epimerase_deHydtase"/>
</dbReference>
<comment type="caution">
    <text evidence="3">The sequence shown here is derived from an EMBL/GenBank/DDBJ whole genome shotgun (WGS) entry which is preliminary data.</text>
</comment>
<dbReference type="EMBL" id="SJPX01000001">
    <property type="protein sequence ID" value="TWU57719.1"/>
    <property type="molecule type" value="Genomic_DNA"/>
</dbReference>
<dbReference type="AlphaFoldDB" id="A0A5C6FDH2"/>
<dbReference type="GO" id="GO:0047732">
    <property type="term" value="F:CDP-abequose epimerase activity"/>
    <property type="evidence" value="ECO:0007669"/>
    <property type="project" value="UniProtKB-EC"/>
</dbReference>
<dbReference type="EC" id="5.1.3.10" evidence="3"/>
<dbReference type="InterPro" id="IPR036291">
    <property type="entry name" value="NAD(P)-bd_dom_sf"/>
</dbReference>
<sequence length="404" mass="44151">MVGPAQIGTDRSEVTNASVVRWLPQALSAIRFLVDPRSCTFLTLQLMPKRILITGVCGFVGSTLAQTIPEHLSGCEIIGIDNLSRSGSASNVSELSARGVRFIHADVRVPGDLQSLPTCDWVIDAAAHPSVLAGVSAQCSPRQVVDNNLIGTTHLLEQCRHWRAGFTLLSSSRVYSIPPLASLPVLETNNAFGLESGFELTGLTERGIGEEFSTTAPVSLYGATKLASEAIALEYGYAFDIPVFVNRCGILAGGTQFGRADQGIFSFWLRSWRARAPLRFNGFGGRGLQVRDCLHPKDLARLVVNQINAPTNNDRPPIINVSGGLTSARSLAQVSQWCSNRWGDHQVESDDNTRPFDLPWVVLDSTAAKRHWDWSPTMTTEEIFDEIAAHAEQHPDWLDQSNLY</sequence>
<evidence type="ECO:0000259" key="2">
    <source>
        <dbReference type="Pfam" id="PF01370"/>
    </source>
</evidence>
<name>A0A5C6FDH2_9BACT</name>
<accession>A0A5C6FDH2</accession>
<dbReference type="Proteomes" id="UP000317977">
    <property type="component" value="Unassembled WGS sequence"/>
</dbReference>
<evidence type="ECO:0000313" key="3">
    <source>
        <dbReference type="EMBL" id="TWU57719.1"/>
    </source>
</evidence>
<feature type="domain" description="NAD-dependent epimerase/dehydratase" evidence="2">
    <location>
        <begin position="51"/>
        <end position="321"/>
    </location>
</feature>
<comment type="similarity">
    <text evidence="1">Belongs to the NAD(P)-dependent epimerase/dehydratase family.</text>
</comment>
<dbReference type="SUPFAM" id="SSF51735">
    <property type="entry name" value="NAD(P)-binding Rossmann-fold domains"/>
    <property type="match status" value="1"/>
</dbReference>